<evidence type="ECO:0000256" key="5">
    <source>
        <dbReference type="ARBA" id="ARBA00023002"/>
    </source>
</evidence>
<sequence length="358" mass="36799">MDLTAERKALRDALRGLLAGSSTRAAIDTPAGYDTGLWARLCKEIGVAGLAVPEAYGGEGATLRESLIVLDELGRTLTPGPMLGCAVLATQALLRSGDTDACVRLLPGICAGDDLATLAWGGDPDDLPCTATAAGRLTGEVPHVLDLASADTLLVPARAGTGTALYEVDATAPGVARHATVPLDPTRRLGVLRLDDAPARRLGVGPSLEELRDVACVALSAEQAGVASQALAATVEYVQVREQFGRPIGTFQALQHRLAEAHVRLEAARSASAAAADALVSAAADAPLLAAVAKVTCTESLQAIAAEMVQMHGGIAITWEHDAHLYVRRAYASAQLFGAPGRHVGRLAELVLPGAPGS</sequence>
<dbReference type="GO" id="GO:0003995">
    <property type="term" value="F:acyl-CoA dehydrogenase activity"/>
    <property type="evidence" value="ECO:0007669"/>
    <property type="project" value="TreeGrafter"/>
</dbReference>
<dbReference type="SUPFAM" id="SSF47203">
    <property type="entry name" value="Acyl-CoA dehydrogenase C-terminal domain-like"/>
    <property type="match status" value="1"/>
</dbReference>
<dbReference type="PANTHER" id="PTHR43884:SF20">
    <property type="entry name" value="ACYL-COA DEHYDROGENASE FADE28"/>
    <property type="match status" value="1"/>
</dbReference>
<dbReference type="GO" id="GO:0050660">
    <property type="term" value="F:flavin adenine dinucleotide binding"/>
    <property type="evidence" value="ECO:0007669"/>
    <property type="project" value="InterPro"/>
</dbReference>
<dbReference type="InterPro" id="IPR037069">
    <property type="entry name" value="AcylCoA_DH/ox_N_sf"/>
</dbReference>
<dbReference type="AlphaFoldDB" id="A0A3N1GD11"/>
<comment type="cofactor">
    <cofactor evidence="1">
        <name>FAD</name>
        <dbReference type="ChEBI" id="CHEBI:57692"/>
    </cofactor>
</comment>
<evidence type="ECO:0000256" key="4">
    <source>
        <dbReference type="ARBA" id="ARBA00022827"/>
    </source>
</evidence>
<dbReference type="SUPFAM" id="SSF56645">
    <property type="entry name" value="Acyl-CoA dehydrogenase NM domain-like"/>
    <property type="match status" value="1"/>
</dbReference>
<reference evidence="8 9" key="1">
    <citation type="submission" date="2018-11" db="EMBL/GenBank/DDBJ databases">
        <title>Sequencing the genomes of 1000 actinobacteria strains.</title>
        <authorList>
            <person name="Klenk H.-P."/>
        </authorList>
    </citation>
    <scope>NUCLEOTIDE SEQUENCE [LARGE SCALE GENOMIC DNA]</scope>
    <source>
        <strain evidence="8 9">DSM 43634</strain>
    </source>
</reference>
<dbReference type="PANTHER" id="PTHR43884">
    <property type="entry name" value="ACYL-COA DEHYDROGENASE"/>
    <property type="match status" value="1"/>
</dbReference>
<dbReference type="InterPro" id="IPR036250">
    <property type="entry name" value="AcylCo_DH-like_C"/>
</dbReference>
<keyword evidence="3" id="KW-0285">Flavoprotein</keyword>
<evidence type="ECO:0000256" key="1">
    <source>
        <dbReference type="ARBA" id="ARBA00001974"/>
    </source>
</evidence>
<dbReference type="InterPro" id="IPR009075">
    <property type="entry name" value="AcylCo_DH/oxidase_C"/>
</dbReference>
<proteinExistence type="inferred from homology"/>
<dbReference type="InterPro" id="IPR013786">
    <property type="entry name" value="AcylCoA_DH/ox_N"/>
</dbReference>
<keyword evidence="5" id="KW-0560">Oxidoreductase</keyword>
<organism evidence="8 9">
    <name type="scientific">Couchioplanes caeruleus</name>
    <dbReference type="NCBI Taxonomy" id="56438"/>
    <lineage>
        <taxon>Bacteria</taxon>
        <taxon>Bacillati</taxon>
        <taxon>Actinomycetota</taxon>
        <taxon>Actinomycetes</taxon>
        <taxon>Micromonosporales</taxon>
        <taxon>Micromonosporaceae</taxon>
        <taxon>Couchioplanes</taxon>
    </lineage>
</organism>
<evidence type="ECO:0000256" key="2">
    <source>
        <dbReference type="ARBA" id="ARBA00009347"/>
    </source>
</evidence>
<comment type="caution">
    <text evidence="8">The sequence shown here is derived from an EMBL/GenBank/DDBJ whole genome shotgun (WGS) entry which is preliminary data.</text>
</comment>
<dbReference type="Pfam" id="PF02771">
    <property type="entry name" value="Acyl-CoA_dh_N"/>
    <property type="match status" value="1"/>
</dbReference>
<name>A0A3N1GD11_9ACTN</name>
<evidence type="ECO:0000256" key="3">
    <source>
        <dbReference type="ARBA" id="ARBA00022630"/>
    </source>
</evidence>
<evidence type="ECO:0008006" key="10">
    <source>
        <dbReference type="Google" id="ProtNLM"/>
    </source>
</evidence>
<gene>
    <name evidence="8" type="ORF">EDD30_0757</name>
</gene>
<dbReference type="Gene3D" id="2.40.110.10">
    <property type="entry name" value="Butyryl-CoA Dehydrogenase, subunit A, domain 2"/>
    <property type="match status" value="1"/>
</dbReference>
<evidence type="ECO:0000259" key="6">
    <source>
        <dbReference type="Pfam" id="PF00441"/>
    </source>
</evidence>
<evidence type="ECO:0000313" key="9">
    <source>
        <dbReference type="Proteomes" id="UP000271683"/>
    </source>
</evidence>
<dbReference type="InterPro" id="IPR009100">
    <property type="entry name" value="AcylCoA_DH/oxidase_NM_dom_sf"/>
</dbReference>
<accession>A0A3N1GD11</accession>
<feature type="domain" description="Acyl-CoA dehydrogenase/oxidase C-terminal" evidence="6">
    <location>
        <begin position="218"/>
        <end position="343"/>
    </location>
</feature>
<dbReference type="Gene3D" id="1.20.140.10">
    <property type="entry name" value="Butyryl-CoA Dehydrogenase, subunit A, domain 3"/>
    <property type="match status" value="1"/>
</dbReference>
<dbReference type="Gene3D" id="1.10.540.10">
    <property type="entry name" value="Acyl-CoA dehydrogenase/oxidase, N-terminal domain"/>
    <property type="match status" value="1"/>
</dbReference>
<feature type="domain" description="Acyl-CoA dehydrogenase/oxidase N-terminal" evidence="7">
    <location>
        <begin position="4"/>
        <end position="113"/>
    </location>
</feature>
<comment type="similarity">
    <text evidence="2">Belongs to the acyl-CoA dehydrogenase family.</text>
</comment>
<dbReference type="Proteomes" id="UP000271683">
    <property type="component" value="Unassembled WGS sequence"/>
</dbReference>
<dbReference type="EMBL" id="RJKL01000001">
    <property type="protein sequence ID" value="ROP28051.1"/>
    <property type="molecule type" value="Genomic_DNA"/>
</dbReference>
<evidence type="ECO:0000313" key="8">
    <source>
        <dbReference type="EMBL" id="ROP28051.1"/>
    </source>
</evidence>
<evidence type="ECO:0000259" key="7">
    <source>
        <dbReference type="Pfam" id="PF02771"/>
    </source>
</evidence>
<keyword evidence="4" id="KW-0274">FAD</keyword>
<dbReference type="InterPro" id="IPR046373">
    <property type="entry name" value="Acyl-CoA_Oxase/DH_mid-dom_sf"/>
</dbReference>
<dbReference type="Pfam" id="PF00441">
    <property type="entry name" value="Acyl-CoA_dh_1"/>
    <property type="match status" value="1"/>
</dbReference>
<protein>
    <recommendedName>
        <fullName evidence="10">Acyl-CoA dehydrogenase</fullName>
    </recommendedName>
</protein>